<dbReference type="GO" id="GO:0006488">
    <property type="term" value="P:dolichol-linked oligosaccharide biosynthetic process"/>
    <property type="evidence" value="ECO:0007669"/>
    <property type="project" value="UniProtKB-UniRule"/>
</dbReference>
<feature type="transmembrane region" description="Helical" evidence="5">
    <location>
        <begin position="82"/>
        <end position="103"/>
    </location>
</feature>
<protein>
    <recommendedName>
        <fullName evidence="5">Polyprenal reductase</fullName>
        <ecNumber evidence="5">1.3.1.94</ecNumber>
    </recommendedName>
</protein>
<gene>
    <name evidence="7" type="ORF">N7476_005528</name>
</gene>
<keyword evidence="5" id="KW-0256">Endoplasmic reticulum</keyword>
<dbReference type="Pfam" id="PF02544">
    <property type="entry name" value="Steroid_dh"/>
    <property type="match status" value="1"/>
</dbReference>
<evidence type="ECO:0000313" key="7">
    <source>
        <dbReference type="EMBL" id="KAJ5315221.1"/>
    </source>
</evidence>
<evidence type="ECO:0000256" key="2">
    <source>
        <dbReference type="ARBA" id="ARBA00022692"/>
    </source>
</evidence>
<feature type="transmembrane region" description="Helical" evidence="5">
    <location>
        <begin position="20"/>
        <end position="41"/>
    </location>
</feature>
<dbReference type="InterPro" id="IPR001104">
    <property type="entry name" value="3-oxo-5_a-steroid_4-DH_C"/>
</dbReference>
<sequence>MDRLDIDSALHAAGMDAIDLLRAFFLLAAATTFSVSIPSSLRDRFLVYGPRATSTASGPRLAAGDTSGLLDYLATWQVPHSYFIQFYIASVLSSIFWGLQLFFRGGVFQAIASRVSEEHQLESMSLNQIMICWLLLAMQGSRRLWECVIFAKPSTSKMWFVHWVLGLGFYLTAGVAIWIEGSGTILTRPLTVDHIKITNAPSVRTFLCVPLFLMASGMQHDCHHFLFSLKKYTLPDHPIFRGIVCPHYGAECVIYMSLAVLAAPPGQWVNKTMLSCLAFVAVNLGLTARTTKQWYMQKFGREEVQRRWLMIPYLY</sequence>
<feature type="domain" description="3-oxo-5-alpha-steroid 4-dehydrogenase C-terminal" evidence="6">
    <location>
        <begin position="201"/>
        <end position="315"/>
    </location>
</feature>
<evidence type="ECO:0000313" key="8">
    <source>
        <dbReference type="Proteomes" id="UP001147746"/>
    </source>
</evidence>
<keyword evidence="8" id="KW-1185">Reference proteome</keyword>
<organism evidence="7 8">
    <name type="scientific">Penicillium atrosanguineum</name>
    <dbReference type="NCBI Taxonomy" id="1132637"/>
    <lineage>
        <taxon>Eukaryota</taxon>
        <taxon>Fungi</taxon>
        <taxon>Dikarya</taxon>
        <taxon>Ascomycota</taxon>
        <taxon>Pezizomycotina</taxon>
        <taxon>Eurotiomycetes</taxon>
        <taxon>Eurotiomycetidae</taxon>
        <taxon>Eurotiales</taxon>
        <taxon>Aspergillaceae</taxon>
        <taxon>Penicillium</taxon>
    </lineage>
</organism>
<dbReference type="PANTHER" id="PTHR14624:SF0">
    <property type="entry name" value="POLYPRENOL REDUCTASE"/>
    <property type="match status" value="1"/>
</dbReference>
<accession>A0A9W9PVG3</accession>
<dbReference type="AlphaFoldDB" id="A0A9W9PVG3"/>
<keyword evidence="5" id="KW-0560">Oxidoreductase</keyword>
<evidence type="ECO:0000256" key="4">
    <source>
        <dbReference type="ARBA" id="ARBA00023136"/>
    </source>
</evidence>
<comment type="subcellular location">
    <subcellularLocation>
        <location evidence="1">Endomembrane system</location>
        <topology evidence="1">Multi-pass membrane protein</topology>
    </subcellularLocation>
    <subcellularLocation>
        <location evidence="5">Endoplasmic reticulum membrane</location>
    </subcellularLocation>
</comment>
<reference evidence="7" key="2">
    <citation type="journal article" date="2023" name="IMA Fungus">
        <title>Comparative genomic study of the Penicillium genus elucidates a diverse pangenome and 15 lateral gene transfer events.</title>
        <authorList>
            <person name="Petersen C."/>
            <person name="Sorensen T."/>
            <person name="Nielsen M.R."/>
            <person name="Sondergaard T.E."/>
            <person name="Sorensen J.L."/>
            <person name="Fitzpatrick D.A."/>
            <person name="Frisvad J.C."/>
            <person name="Nielsen K.L."/>
        </authorList>
    </citation>
    <scope>NUCLEOTIDE SEQUENCE</scope>
    <source>
        <strain evidence="7">IBT 21472</strain>
    </source>
</reference>
<dbReference type="InterPro" id="IPR039698">
    <property type="entry name" value="Dfg10/SRD5A3"/>
</dbReference>
<feature type="transmembrane region" description="Helical" evidence="5">
    <location>
        <begin position="160"/>
        <end position="179"/>
    </location>
</feature>
<name>A0A9W9PVG3_9EURO</name>
<evidence type="ECO:0000256" key="5">
    <source>
        <dbReference type="RuleBase" id="RU367081"/>
    </source>
</evidence>
<dbReference type="GO" id="GO:0005789">
    <property type="term" value="C:endoplasmic reticulum membrane"/>
    <property type="evidence" value="ECO:0007669"/>
    <property type="project" value="UniProtKB-SubCell"/>
</dbReference>
<dbReference type="PANTHER" id="PTHR14624">
    <property type="entry name" value="DFG10 PROTEIN"/>
    <property type="match status" value="1"/>
</dbReference>
<dbReference type="OrthoDB" id="541710at2759"/>
<dbReference type="GO" id="GO:0102389">
    <property type="term" value="F:polyprenol reductase activity"/>
    <property type="evidence" value="ECO:0007669"/>
    <property type="project" value="UniProtKB-UniRule"/>
</dbReference>
<comment type="function">
    <text evidence="5">Plays a key role in early steps of protein N-linked glycosylation by being involved in the conversion of polyprenol into dolichol. Acts as a polyprenal reductase that mediates the reduction of polyprenal into dolichal in a NADP-dependent mechanism. Dolichols are required for the synthesis of dolichol-linked monosaccharides and the oligosaccharide precursor used for N-glycosylation.</text>
</comment>
<keyword evidence="3 5" id="KW-1133">Transmembrane helix</keyword>
<keyword evidence="4 5" id="KW-0472">Membrane</keyword>
<dbReference type="GO" id="GO:0003865">
    <property type="term" value="F:3-oxo-5-alpha-steroid 4-dehydrogenase activity"/>
    <property type="evidence" value="ECO:0007669"/>
    <property type="project" value="TreeGrafter"/>
</dbReference>
<comment type="caution">
    <text evidence="7">The sequence shown here is derived from an EMBL/GenBank/DDBJ whole genome shotgun (WGS) entry which is preliminary data.</text>
</comment>
<proteinExistence type="inferred from homology"/>
<keyword evidence="5" id="KW-0521">NADP</keyword>
<reference evidence="7" key="1">
    <citation type="submission" date="2022-12" db="EMBL/GenBank/DDBJ databases">
        <authorList>
            <person name="Petersen C."/>
        </authorList>
    </citation>
    <scope>NUCLEOTIDE SEQUENCE</scope>
    <source>
        <strain evidence="7">IBT 21472</strain>
    </source>
</reference>
<dbReference type="EC" id="1.3.1.94" evidence="5"/>
<evidence type="ECO:0000256" key="3">
    <source>
        <dbReference type="ARBA" id="ARBA00022989"/>
    </source>
</evidence>
<dbReference type="GO" id="GO:0016095">
    <property type="term" value="P:polyprenol catabolic process"/>
    <property type="evidence" value="ECO:0007669"/>
    <property type="project" value="UniProtKB-UniRule"/>
</dbReference>
<comment type="similarity">
    <text evidence="5">Belongs to the steroid 5-alpha reductase family. Polyprenal reductase subfamily.</text>
</comment>
<dbReference type="PROSITE" id="PS50244">
    <property type="entry name" value="S5A_REDUCTASE"/>
    <property type="match status" value="1"/>
</dbReference>
<evidence type="ECO:0000256" key="1">
    <source>
        <dbReference type="ARBA" id="ARBA00004127"/>
    </source>
</evidence>
<dbReference type="EMBL" id="JAPZBO010000005">
    <property type="protein sequence ID" value="KAJ5315221.1"/>
    <property type="molecule type" value="Genomic_DNA"/>
</dbReference>
<comment type="pathway">
    <text evidence="5">Protein modification; protein glycosylation.</text>
</comment>
<keyword evidence="2 5" id="KW-0812">Transmembrane</keyword>
<dbReference type="Proteomes" id="UP001147746">
    <property type="component" value="Unassembled WGS sequence"/>
</dbReference>
<dbReference type="GO" id="GO:0160198">
    <property type="term" value="F:polyprenal reductase activity"/>
    <property type="evidence" value="ECO:0007669"/>
    <property type="project" value="UniProtKB-EC"/>
</dbReference>
<evidence type="ECO:0000259" key="6">
    <source>
        <dbReference type="Pfam" id="PF02544"/>
    </source>
</evidence>
<comment type="caution">
    <text evidence="5">Lacks conserved residue(s) required for the propagation of feature annotation.</text>
</comment>
<comment type="catalytic activity">
    <reaction evidence="5">
        <text>a di-trans,poly-cis-dolichal + NADP(+) = a di-trans,poly-cis-polyprenal + NADPH + H(+)</text>
        <dbReference type="Rhea" id="RHEA:80727"/>
        <dbReference type="Rhea" id="RHEA-COMP:19536"/>
        <dbReference type="Rhea" id="RHEA-COMP:19537"/>
        <dbReference type="ChEBI" id="CHEBI:15378"/>
        <dbReference type="ChEBI" id="CHEBI:57783"/>
        <dbReference type="ChEBI" id="CHEBI:58349"/>
        <dbReference type="ChEBI" id="CHEBI:231623"/>
        <dbReference type="ChEBI" id="CHEBI:231637"/>
        <dbReference type="EC" id="1.3.1.94"/>
    </reaction>
    <physiologicalReaction direction="right-to-left" evidence="5">
        <dbReference type="Rhea" id="RHEA:80729"/>
    </physiologicalReaction>
</comment>